<protein>
    <submittedName>
        <fullName evidence="3">Uncharacterized protein</fullName>
    </submittedName>
</protein>
<proteinExistence type="predicted"/>
<reference evidence="3" key="1">
    <citation type="submission" date="2022-11" db="UniProtKB">
        <authorList>
            <consortium name="WormBaseParasite"/>
        </authorList>
    </citation>
    <scope>IDENTIFICATION</scope>
</reference>
<evidence type="ECO:0000313" key="3">
    <source>
        <dbReference type="WBParaSite" id="jg19257.1"/>
    </source>
</evidence>
<feature type="coiled-coil region" evidence="1">
    <location>
        <begin position="35"/>
        <end position="62"/>
    </location>
</feature>
<evidence type="ECO:0000256" key="1">
    <source>
        <dbReference type="SAM" id="Coils"/>
    </source>
</evidence>
<sequence>MFLSCDILLEVLCFDCYESCSKHLLTSKLFSVAVFERIELQRNRLKETVKEMQIETKKLKDSERILKEVMEFITKIGEEELPAALKKFVTK</sequence>
<keyword evidence="2" id="KW-1185">Reference proteome</keyword>
<organism evidence="2 3">
    <name type="scientific">Ditylenchus dipsaci</name>
    <dbReference type="NCBI Taxonomy" id="166011"/>
    <lineage>
        <taxon>Eukaryota</taxon>
        <taxon>Metazoa</taxon>
        <taxon>Ecdysozoa</taxon>
        <taxon>Nematoda</taxon>
        <taxon>Chromadorea</taxon>
        <taxon>Rhabditida</taxon>
        <taxon>Tylenchina</taxon>
        <taxon>Tylenchomorpha</taxon>
        <taxon>Sphaerularioidea</taxon>
        <taxon>Anguinidae</taxon>
        <taxon>Anguininae</taxon>
        <taxon>Ditylenchus</taxon>
    </lineage>
</organism>
<dbReference type="AlphaFoldDB" id="A0A915DHB7"/>
<keyword evidence="1" id="KW-0175">Coiled coil</keyword>
<evidence type="ECO:0000313" key="2">
    <source>
        <dbReference type="Proteomes" id="UP000887574"/>
    </source>
</evidence>
<accession>A0A915DHB7</accession>
<name>A0A915DHB7_9BILA</name>
<dbReference type="WBParaSite" id="jg19257.1">
    <property type="protein sequence ID" value="jg19257.1"/>
    <property type="gene ID" value="jg19257"/>
</dbReference>
<dbReference type="Proteomes" id="UP000887574">
    <property type="component" value="Unplaced"/>
</dbReference>